<accession>A0A0W0ZT42</accession>
<dbReference type="AlphaFoldDB" id="A0A0W0ZT42"/>
<dbReference type="Proteomes" id="UP000054693">
    <property type="component" value="Unassembled WGS sequence"/>
</dbReference>
<evidence type="ECO:0000313" key="1">
    <source>
        <dbReference type="EMBL" id="KTD72158.1"/>
    </source>
</evidence>
<dbReference type="STRING" id="40335.Ltuc_0005"/>
<proteinExistence type="predicted"/>
<protein>
    <submittedName>
        <fullName evidence="1">Uncharacterized protein</fullName>
    </submittedName>
</protein>
<evidence type="ECO:0000313" key="2">
    <source>
        <dbReference type="Proteomes" id="UP000054693"/>
    </source>
</evidence>
<sequence>MNLGGFSWKRLIGISALKAKISRKIGIPLTQAGRERKLGALIIKYLCSFFLEEKRKKR</sequence>
<dbReference type="EMBL" id="LNZA01000001">
    <property type="protein sequence ID" value="KTD72158.1"/>
    <property type="molecule type" value="Genomic_DNA"/>
</dbReference>
<reference evidence="1 2" key="1">
    <citation type="submission" date="2015-11" db="EMBL/GenBank/DDBJ databases">
        <title>Genomic analysis of 38 Legionella species identifies large and diverse effector repertoires.</title>
        <authorList>
            <person name="Burstein D."/>
            <person name="Amaro F."/>
            <person name="Zusman T."/>
            <person name="Lifshitz Z."/>
            <person name="Cohen O."/>
            <person name="Gilbert J.A."/>
            <person name="Pupko T."/>
            <person name="Shuman H.A."/>
            <person name="Segal G."/>
        </authorList>
    </citation>
    <scope>NUCLEOTIDE SEQUENCE [LARGE SCALE GENOMIC DNA]</scope>
    <source>
        <strain evidence="1 2">ATCC 49180</strain>
    </source>
</reference>
<comment type="caution">
    <text evidence="1">The sequence shown here is derived from an EMBL/GenBank/DDBJ whole genome shotgun (WGS) entry which is preliminary data.</text>
</comment>
<dbReference type="PATRIC" id="fig|40335.7.peg.5"/>
<dbReference type="RefSeq" id="WP_165480991.1">
    <property type="nucleotide sequence ID" value="NZ_CAAAIP010000005.1"/>
</dbReference>
<name>A0A0W0ZT42_9GAMM</name>
<gene>
    <name evidence="1" type="ORF">Ltuc_0005</name>
</gene>
<organism evidence="1 2">
    <name type="scientific">Legionella tucsonensis</name>
    <dbReference type="NCBI Taxonomy" id="40335"/>
    <lineage>
        <taxon>Bacteria</taxon>
        <taxon>Pseudomonadati</taxon>
        <taxon>Pseudomonadota</taxon>
        <taxon>Gammaproteobacteria</taxon>
        <taxon>Legionellales</taxon>
        <taxon>Legionellaceae</taxon>
        <taxon>Legionella</taxon>
    </lineage>
</organism>
<keyword evidence="2" id="KW-1185">Reference proteome</keyword>